<dbReference type="GO" id="GO:0051537">
    <property type="term" value="F:2 iron, 2 sulfur cluster binding"/>
    <property type="evidence" value="ECO:0007669"/>
    <property type="project" value="UniProtKB-KW"/>
</dbReference>
<keyword evidence="8" id="KW-0411">Iron-sulfur</keyword>
<dbReference type="InterPro" id="IPR039261">
    <property type="entry name" value="FNR_nucleotide-bd"/>
</dbReference>
<dbReference type="PROSITE" id="PS51085">
    <property type="entry name" value="2FE2S_FER_2"/>
    <property type="match status" value="1"/>
</dbReference>
<dbReference type="CDD" id="cd00207">
    <property type="entry name" value="fer2"/>
    <property type="match status" value="1"/>
</dbReference>
<dbReference type="OrthoDB" id="5390at2759"/>
<keyword evidence="13" id="KW-1185">Reference proteome</keyword>
<evidence type="ECO:0000256" key="6">
    <source>
        <dbReference type="ARBA" id="ARBA00023002"/>
    </source>
</evidence>
<dbReference type="STRING" id="1849047.A0A3D8QD38"/>
<dbReference type="AlphaFoldDB" id="A0A3D8QD38"/>
<dbReference type="Gene3D" id="3.10.20.30">
    <property type="match status" value="1"/>
</dbReference>
<dbReference type="PROSITE" id="PS00197">
    <property type="entry name" value="2FE2S_FER_1"/>
    <property type="match status" value="1"/>
</dbReference>
<dbReference type="InterPro" id="IPR011037">
    <property type="entry name" value="Pyrv_Knase-like_insert_dom_sf"/>
</dbReference>
<keyword evidence="2" id="KW-0285">Flavoprotein</keyword>
<evidence type="ECO:0000256" key="5">
    <source>
        <dbReference type="ARBA" id="ARBA00022723"/>
    </source>
</evidence>
<evidence type="ECO:0000259" key="10">
    <source>
        <dbReference type="PROSITE" id="PS51340"/>
    </source>
</evidence>
<evidence type="ECO:0000256" key="7">
    <source>
        <dbReference type="ARBA" id="ARBA00023004"/>
    </source>
</evidence>
<feature type="domain" description="MOSC" evidence="10">
    <location>
        <begin position="42"/>
        <end position="179"/>
    </location>
</feature>
<gene>
    <name evidence="12" type="ORF">BP6252_12869</name>
</gene>
<dbReference type="PROSITE" id="PS51384">
    <property type="entry name" value="FAD_FR"/>
    <property type="match status" value="1"/>
</dbReference>
<dbReference type="CDD" id="cd06185">
    <property type="entry name" value="PDR_like"/>
    <property type="match status" value="1"/>
</dbReference>
<dbReference type="Proteomes" id="UP000256645">
    <property type="component" value="Unassembled WGS sequence"/>
</dbReference>
<dbReference type="GO" id="GO:0030151">
    <property type="term" value="F:molybdenum ion binding"/>
    <property type="evidence" value="ECO:0007669"/>
    <property type="project" value="InterPro"/>
</dbReference>
<dbReference type="GO" id="GO:0030170">
    <property type="term" value="F:pyridoxal phosphate binding"/>
    <property type="evidence" value="ECO:0007669"/>
    <property type="project" value="InterPro"/>
</dbReference>
<comment type="cofactor">
    <cofactor evidence="1">
        <name>FMN</name>
        <dbReference type="ChEBI" id="CHEBI:58210"/>
    </cofactor>
</comment>
<reference evidence="12 13" key="1">
    <citation type="journal article" date="2018" name="IMA Fungus">
        <title>IMA Genome-F 9: Draft genome sequence of Annulohypoxylon stygium, Aspergillus mulundensis, Berkeleyomyces basicola (syn. Thielaviopsis basicola), Ceratocystis smalleyi, two Cercospora beticola strains, Coleophoma cylindrospora, Fusarium fracticaudum, Phialophora cf. hyalina, and Morchella septimelata.</title>
        <authorList>
            <person name="Wingfield B.D."/>
            <person name="Bills G.F."/>
            <person name="Dong Y."/>
            <person name="Huang W."/>
            <person name="Nel W.J."/>
            <person name="Swalarsk-Parry B.S."/>
            <person name="Vaghefi N."/>
            <person name="Wilken P.M."/>
            <person name="An Z."/>
            <person name="de Beer Z.W."/>
            <person name="De Vos L."/>
            <person name="Chen L."/>
            <person name="Duong T.A."/>
            <person name="Gao Y."/>
            <person name="Hammerbacher A."/>
            <person name="Kikkert J.R."/>
            <person name="Li Y."/>
            <person name="Li H."/>
            <person name="Li K."/>
            <person name="Li Q."/>
            <person name="Liu X."/>
            <person name="Ma X."/>
            <person name="Naidoo K."/>
            <person name="Pethybridge S.J."/>
            <person name="Sun J."/>
            <person name="Steenkamp E.T."/>
            <person name="van der Nest M.A."/>
            <person name="van Wyk S."/>
            <person name="Wingfield M.J."/>
            <person name="Xiong C."/>
            <person name="Yue Q."/>
            <person name="Zhang X."/>
        </authorList>
    </citation>
    <scope>NUCLEOTIDE SEQUENCE [LARGE SCALE GENOMIC DNA]</scope>
    <source>
        <strain evidence="12 13">BP6252</strain>
    </source>
</reference>
<accession>A0A3D8QD38</accession>
<feature type="domain" description="FAD-binding FR-type" evidence="11">
    <location>
        <begin position="247"/>
        <end position="350"/>
    </location>
</feature>
<dbReference type="InterPro" id="IPR017938">
    <property type="entry name" value="Riboflavin_synthase-like_b-brl"/>
</dbReference>
<dbReference type="Gene3D" id="2.40.33.20">
    <property type="entry name" value="PK beta-barrel domain-like"/>
    <property type="match status" value="1"/>
</dbReference>
<dbReference type="InterPro" id="IPR006058">
    <property type="entry name" value="2Fe2S_fd_BS"/>
</dbReference>
<dbReference type="InterPro" id="IPR001041">
    <property type="entry name" value="2Fe-2S_ferredoxin-type"/>
</dbReference>
<dbReference type="InterPro" id="IPR012675">
    <property type="entry name" value="Beta-grasp_dom_sf"/>
</dbReference>
<evidence type="ECO:0000256" key="3">
    <source>
        <dbReference type="ARBA" id="ARBA00022643"/>
    </source>
</evidence>
<dbReference type="Pfam" id="PF22290">
    <property type="entry name" value="DmmA-like_N"/>
    <property type="match status" value="1"/>
</dbReference>
<evidence type="ECO:0000256" key="1">
    <source>
        <dbReference type="ARBA" id="ARBA00001917"/>
    </source>
</evidence>
<evidence type="ECO:0000256" key="4">
    <source>
        <dbReference type="ARBA" id="ARBA00022714"/>
    </source>
</evidence>
<dbReference type="SUPFAM" id="SSF52343">
    <property type="entry name" value="Ferredoxin reductase-like, C-terminal NADP-linked domain"/>
    <property type="match status" value="1"/>
</dbReference>
<dbReference type="SUPFAM" id="SSF63380">
    <property type="entry name" value="Riboflavin synthase domain-like"/>
    <property type="match status" value="1"/>
</dbReference>
<dbReference type="InterPro" id="IPR054582">
    <property type="entry name" value="DmmA-like_N"/>
</dbReference>
<dbReference type="EMBL" id="PDLM01000016">
    <property type="protein sequence ID" value="RDW59782.1"/>
    <property type="molecule type" value="Genomic_DNA"/>
</dbReference>
<dbReference type="Gene3D" id="2.40.30.10">
    <property type="entry name" value="Translation factors"/>
    <property type="match status" value="1"/>
</dbReference>
<comment type="caution">
    <text evidence="12">The sequence shown here is derived from an EMBL/GenBank/DDBJ whole genome shotgun (WGS) entry which is preliminary data.</text>
</comment>
<keyword evidence="6" id="KW-0560">Oxidoreductase</keyword>
<dbReference type="InterPro" id="IPR005302">
    <property type="entry name" value="MoCF_Sase_C"/>
</dbReference>
<dbReference type="PROSITE" id="PS51340">
    <property type="entry name" value="MOSC"/>
    <property type="match status" value="1"/>
</dbReference>
<dbReference type="InterPro" id="IPR052353">
    <property type="entry name" value="Benzoxazolinone_Detox_Enz"/>
</dbReference>
<dbReference type="SUPFAM" id="SSF54292">
    <property type="entry name" value="2Fe-2S ferredoxin-like"/>
    <property type="match status" value="1"/>
</dbReference>
<sequence length="555" mass="61472">MAIQDTTTISAGSFKRDKVIQVRTGKVRPCFGLSDPSAIYKTPLTKPVRVTVLGCEGDEQAYEHHGGPDKALMHYASQHYKQWQAEYPFNAHLFTTGGFGENIVSQVAEESNICIGDILSLGDEILIQVSEPRQPCYKLNHRFEMKNMSLLSQNAGRTGWYYRVLREGTLQPGDEMVLVDRKYPQWSIRNMQRYLYEEPYRKDEKAMMELAELPELGLETRTIFANRLKKVFLNENMRLQGGGTDALKWTQYRLVRRQEQTPKIIAFEFEALTRNDNPTKAEPGTHIRVKLGKDGRLVRAYSVVKGDSNCFTLGIALEESGRGGSQYIHEQVSVGEVLTFGEMKSDFALNKAADEHIFIAGGIGITAFVASATELQHQSAKFHLFYAVKEACDIAFKEELAPLGKNVTVLDGSQGQRLDLLKIIGKASSQTHVYVCGPERLLAAVQSTARELGFPASNVHSEAFAIATSGDPFTVGLVKSQKILDVASEQTLLDVLRDAGLDVPSTCEVGNCGTCRVGVRKGRVEHRGTGLIDDEKCGSMLSCVSRGIGHIELEL</sequence>
<evidence type="ECO:0000256" key="2">
    <source>
        <dbReference type="ARBA" id="ARBA00022630"/>
    </source>
</evidence>
<evidence type="ECO:0000256" key="8">
    <source>
        <dbReference type="ARBA" id="ARBA00023014"/>
    </source>
</evidence>
<evidence type="ECO:0000259" key="11">
    <source>
        <dbReference type="PROSITE" id="PS51384"/>
    </source>
</evidence>
<evidence type="ECO:0000313" key="13">
    <source>
        <dbReference type="Proteomes" id="UP000256645"/>
    </source>
</evidence>
<proteinExistence type="predicted"/>
<dbReference type="InterPro" id="IPR017927">
    <property type="entry name" value="FAD-bd_FR_type"/>
</dbReference>
<dbReference type="InterPro" id="IPR036010">
    <property type="entry name" value="2Fe-2S_ferredoxin-like_sf"/>
</dbReference>
<keyword evidence="4" id="KW-0001">2Fe-2S</keyword>
<organism evidence="12 13">
    <name type="scientific">Coleophoma cylindrospora</name>
    <dbReference type="NCBI Taxonomy" id="1849047"/>
    <lineage>
        <taxon>Eukaryota</taxon>
        <taxon>Fungi</taxon>
        <taxon>Dikarya</taxon>
        <taxon>Ascomycota</taxon>
        <taxon>Pezizomycotina</taxon>
        <taxon>Leotiomycetes</taxon>
        <taxon>Helotiales</taxon>
        <taxon>Dermateaceae</taxon>
        <taxon>Coleophoma</taxon>
    </lineage>
</organism>
<keyword evidence="5" id="KW-0479">Metal-binding</keyword>
<dbReference type="Pfam" id="PF03473">
    <property type="entry name" value="MOSC"/>
    <property type="match status" value="1"/>
</dbReference>
<evidence type="ECO:0000313" key="12">
    <source>
        <dbReference type="EMBL" id="RDW59782.1"/>
    </source>
</evidence>
<dbReference type="SUPFAM" id="SSF50800">
    <property type="entry name" value="PK beta-barrel domain-like"/>
    <property type="match status" value="1"/>
</dbReference>
<evidence type="ECO:0000259" key="9">
    <source>
        <dbReference type="PROSITE" id="PS51085"/>
    </source>
</evidence>
<dbReference type="PANTHER" id="PTHR30212:SF2">
    <property type="entry name" value="PROTEIN YIIM"/>
    <property type="match status" value="1"/>
</dbReference>
<dbReference type="PRINTS" id="PR00409">
    <property type="entry name" value="PHDIOXRDTASE"/>
</dbReference>
<protein>
    <recommendedName>
        <fullName evidence="14">MOSC domain-containing protein</fullName>
    </recommendedName>
</protein>
<name>A0A3D8QD38_9HELO</name>
<keyword evidence="7" id="KW-0408">Iron</keyword>
<dbReference type="Pfam" id="PF00111">
    <property type="entry name" value="Fer2"/>
    <property type="match status" value="1"/>
</dbReference>
<dbReference type="GO" id="GO:0016491">
    <property type="term" value="F:oxidoreductase activity"/>
    <property type="evidence" value="ECO:0007669"/>
    <property type="project" value="UniProtKB-KW"/>
</dbReference>
<evidence type="ECO:0008006" key="14">
    <source>
        <dbReference type="Google" id="ProtNLM"/>
    </source>
</evidence>
<dbReference type="PANTHER" id="PTHR30212">
    <property type="entry name" value="PROTEIN YIIM"/>
    <property type="match status" value="1"/>
</dbReference>
<keyword evidence="3" id="KW-0288">FMN</keyword>
<dbReference type="Gene3D" id="3.40.50.80">
    <property type="entry name" value="Nucleotide-binding domain of ferredoxin-NADP reductase (FNR) module"/>
    <property type="match status" value="1"/>
</dbReference>
<feature type="domain" description="2Fe-2S ferredoxin-type" evidence="9">
    <location>
        <begin position="473"/>
        <end position="555"/>
    </location>
</feature>